<dbReference type="InterPro" id="IPR001807">
    <property type="entry name" value="ClC"/>
</dbReference>
<dbReference type="RefSeq" id="XP_023932037.1">
    <property type="nucleotide sequence ID" value="XM_024076269.1"/>
</dbReference>
<feature type="transmembrane region" description="Helical" evidence="10">
    <location>
        <begin position="233"/>
        <end position="257"/>
    </location>
</feature>
<evidence type="ECO:0000256" key="2">
    <source>
        <dbReference type="ARBA" id="ARBA00022448"/>
    </source>
</evidence>
<keyword evidence="3 10" id="KW-0812">Transmembrane</keyword>
<evidence type="ECO:0000256" key="9">
    <source>
        <dbReference type="SAM" id="MobiDB-lite"/>
    </source>
</evidence>
<reference evidence="12" key="1">
    <citation type="submission" date="2025-08" db="UniProtKB">
        <authorList>
            <consortium name="RefSeq"/>
        </authorList>
    </citation>
    <scope>IDENTIFICATION</scope>
    <source>
        <tissue evidence="12">Gonads</tissue>
    </source>
</reference>
<keyword evidence="11" id="KW-1185">Reference proteome</keyword>
<keyword evidence="7 10" id="KW-0472">Membrane</keyword>
<feature type="transmembrane region" description="Helical" evidence="10">
    <location>
        <begin position="358"/>
        <end position="377"/>
    </location>
</feature>
<dbReference type="KEGG" id="lak:106160106"/>
<feature type="transmembrane region" description="Helical" evidence="10">
    <location>
        <begin position="269"/>
        <end position="290"/>
    </location>
</feature>
<dbReference type="PANTHER" id="PTHR45720:SF10">
    <property type="entry name" value="CHLORIDE CHANNEL PROTEIN 2"/>
    <property type="match status" value="1"/>
</dbReference>
<evidence type="ECO:0000313" key="11">
    <source>
        <dbReference type="Proteomes" id="UP000085678"/>
    </source>
</evidence>
<dbReference type="GO" id="GO:0005886">
    <property type="term" value="C:plasma membrane"/>
    <property type="evidence" value="ECO:0007669"/>
    <property type="project" value="TreeGrafter"/>
</dbReference>
<keyword evidence="4" id="KW-0677">Repeat</keyword>
<keyword evidence="2" id="KW-0813">Transport</keyword>
<feature type="transmembrane region" description="Helical" evidence="10">
    <location>
        <begin position="86"/>
        <end position="107"/>
    </location>
</feature>
<dbReference type="InterPro" id="IPR046342">
    <property type="entry name" value="CBS_dom_sf"/>
</dbReference>
<organism evidence="11 12">
    <name type="scientific">Lingula anatina</name>
    <name type="common">Brachiopod</name>
    <name type="synonym">Lingula unguis</name>
    <dbReference type="NCBI Taxonomy" id="7574"/>
    <lineage>
        <taxon>Eukaryota</taxon>
        <taxon>Metazoa</taxon>
        <taxon>Spiralia</taxon>
        <taxon>Lophotrochozoa</taxon>
        <taxon>Brachiopoda</taxon>
        <taxon>Linguliformea</taxon>
        <taxon>Lingulata</taxon>
        <taxon>Lingulida</taxon>
        <taxon>Linguloidea</taxon>
        <taxon>Lingulidae</taxon>
        <taxon>Lingula</taxon>
    </lineage>
</organism>
<evidence type="ECO:0000256" key="8">
    <source>
        <dbReference type="ARBA" id="ARBA00023214"/>
    </source>
</evidence>
<feature type="compositionally biased region" description="Basic and acidic residues" evidence="9">
    <location>
        <begin position="534"/>
        <end position="552"/>
    </location>
</feature>
<dbReference type="FunCoup" id="A0A2R2MPU5">
    <property type="interactions" value="29"/>
</dbReference>
<feature type="compositionally biased region" description="Low complexity" evidence="9">
    <location>
        <begin position="638"/>
        <end position="661"/>
    </location>
</feature>
<proteinExistence type="predicted"/>
<feature type="transmembrane region" description="Helical" evidence="10">
    <location>
        <begin position="127"/>
        <end position="151"/>
    </location>
</feature>
<dbReference type="Pfam" id="PF00654">
    <property type="entry name" value="Voltage_CLC"/>
    <property type="match status" value="1"/>
</dbReference>
<keyword evidence="8" id="KW-0868">Chloride</keyword>
<keyword evidence="6" id="KW-0406">Ion transport</keyword>
<dbReference type="FunFam" id="1.10.3080.10:FF:000042">
    <property type="entry name" value="Chloride channel protein"/>
    <property type="match status" value="1"/>
</dbReference>
<evidence type="ECO:0000256" key="7">
    <source>
        <dbReference type="ARBA" id="ARBA00023136"/>
    </source>
</evidence>
<dbReference type="Gene3D" id="3.10.580.10">
    <property type="entry name" value="CBS-domain"/>
    <property type="match status" value="1"/>
</dbReference>
<dbReference type="Gene3D" id="1.10.3080.10">
    <property type="entry name" value="Clc chloride channel"/>
    <property type="match status" value="1"/>
</dbReference>
<protein>
    <submittedName>
        <fullName evidence="12">Chloride channel protein 2-like</fullName>
    </submittedName>
</protein>
<dbReference type="STRING" id="7574.A0A2R2MPU5"/>
<dbReference type="SUPFAM" id="SSF81340">
    <property type="entry name" value="Clc chloride channel"/>
    <property type="match status" value="1"/>
</dbReference>
<dbReference type="GO" id="GO:0005247">
    <property type="term" value="F:voltage-gated chloride channel activity"/>
    <property type="evidence" value="ECO:0007669"/>
    <property type="project" value="TreeGrafter"/>
</dbReference>
<dbReference type="PRINTS" id="PR00762">
    <property type="entry name" value="CLCHANNEL"/>
</dbReference>
<dbReference type="InParanoid" id="A0A2R2MPU5"/>
<feature type="region of interest" description="Disordered" evidence="9">
    <location>
        <begin position="688"/>
        <end position="709"/>
    </location>
</feature>
<comment type="subcellular location">
    <subcellularLocation>
        <location evidence="1">Membrane</location>
        <topology evidence="1">Multi-pass membrane protein</topology>
    </subcellularLocation>
</comment>
<dbReference type="OrthoDB" id="4564at2759"/>
<feature type="region of interest" description="Disordered" evidence="9">
    <location>
        <begin position="584"/>
        <end position="676"/>
    </location>
</feature>
<evidence type="ECO:0000256" key="1">
    <source>
        <dbReference type="ARBA" id="ARBA00004141"/>
    </source>
</evidence>
<evidence type="ECO:0000256" key="3">
    <source>
        <dbReference type="ARBA" id="ARBA00022692"/>
    </source>
</evidence>
<name>A0A2R2MPU5_LINAN</name>
<feature type="transmembrane region" description="Helical" evidence="10">
    <location>
        <begin position="203"/>
        <end position="221"/>
    </location>
</feature>
<dbReference type="AlphaFoldDB" id="A0A2R2MPU5"/>
<evidence type="ECO:0000256" key="6">
    <source>
        <dbReference type="ARBA" id="ARBA00023065"/>
    </source>
</evidence>
<dbReference type="GeneID" id="106160106"/>
<evidence type="ECO:0000256" key="10">
    <source>
        <dbReference type="SAM" id="Phobius"/>
    </source>
</evidence>
<keyword evidence="5 10" id="KW-1133">Transmembrane helix</keyword>
<dbReference type="Proteomes" id="UP000085678">
    <property type="component" value="Unplaced"/>
</dbReference>
<accession>A0A2R2MPU5</accession>
<dbReference type="InterPro" id="IPR014743">
    <property type="entry name" value="Cl-channel_core"/>
</dbReference>
<dbReference type="InterPro" id="IPR050970">
    <property type="entry name" value="Cl_channel_volt-gated"/>
</dbReference>
<sequence>MAEERKQEFGYEQTLMYGRYTQDLGEYAKHEAVRIKRLQEHRRKAEERLQAPKGFYIYTDNICFHKCRGFCLWFRSTVIQRLGEDWVFLALLGVVMAILSFAMDWVIERCQHAHIWLYKELGEYPPLQFFAWVLYPIAFILFSTGFVHIVAPNAIGSGIPEMKTILRGVVLKEYLTLKTLVSKVVGLCSSLGSRLPIGKEGPFVHVASIVATLLSKLMAFRGIYDNESRNYEMLAAACAVGVACTFAAPIGGVLFSIEVTSVYFAVRNYWRGFFSAVCGAAVFRLLAIWVQEEETITALFKTSLRQEFPFDAVELLAFGTIGLVCGFGGALFIYFHRKIIHFIRKQRKLSSFLQKNRFIYPTVITFLISTLSFPLGLGQYTAGMLTHREAVNELFSNFTWSTGKAENLDLDQLEVLSHWNHPDTSVYVTLTLFIIIQVQFSKCDIIPTKSSTYNVFVEDFMIRDIRFISYIATYQDVKNLLETSKLRTFPLVDAPESMILLGSVQRLELELLLEAQLGRQRRLAAVEEALHKQQQEEEERKRAKEQLEKRTSQGDTEGTRPMAACSGDMLNAVKVHRQPSARFTVTPAASKVDSGGQVQLKLDSTPPEQTANGDTLKPHKYTKAPQRGILKKSPRPSPRASPRASPKGSPQSSPRSSPPGSAKTSPTPSPQLEKKFSIGLAKIFKSRSKESIADSMASEDDEAQRSLLDDFPKQYTDSVRSGKSVQFNVLDLQEVSLMS</sequence>
<gene>
    <name evidence="12" type="primary">LOC106160106</name>
</gene>
<evidence type="ECO:0000256" key="5">
    <source>
        <dbReference type="ARBA" id="ARBA00022989"/>
    </source>
</evidence>
<dbReference type="SUPFAM" id="SSF54631">
    <property type="entry name" value="CBS-domain pair"/>
    <property type="match status" value="1"/>
</dbReference>
<evidence type="ECO:0000313" key="12">
    <source>
        <dbReference type="RefSeq" id="XP_023932037.1"/>
    </source>
</evidence>
<feature type="region of interest" description="Disordered" evidence="9">
    <location>
        <begin position="534"/>
        <end position="564"/>
    </location>
</feature>
<evidence type="ECO:0000256" key="4">
    <source>
        <dbReference type="ARBA" id="ARBA00022737"/>
    </source>
</evidence>
<dbReference type="PANTHER" id="PTHR45720">
    <property type="entry name" value="CHLORIDE CHANNEL PROTEIN 2"/>
    <property type="match status" value="1"/>
</dbReference>
<feature type="transmembrane region" description="Helical" evidence="10">
    <location>
        <begin position="315"/>
        <end position="337"/>
    </location>
</feature>